<organism evidence="2 3">
    <name type="scientific">Pseudomonas fluvialis</name>
    <dbReference type="NCBI Taxonomy" id="1793966"/>
    <lineage>
        <taxon>Bacteria</taxon>
        <taxon>Pseudomonadati</taxon>
        <taxon>Pseudomonadota</taxon>
        <taxon>Gammaproteobacteria</taxon>
        <taxon>Pseudomonadales</taxon>
        <taxon>Pseudomonadaceae</taxon>
        <taxon>Pseudomonas</taxon>
    </lineage>
</organism>
<reference evidence="3" key="1">
    <citation type="submission" date="2017-12" db="EMBL/GenBank/DDBJ databases">
        <authorList>
            <person name="Yu X.-Y."/>
        </authorList>
    </citation>
    <scope>NUCLEOTIDE SEQUENCE [LARGE SCALE GENOMIC DNA]</scope>
    <source>
        <strain evidence="3">ZYSR67-Z</strain>
    </source>
</reference>
<name>A0A2I0CNQ7_9PSED</name>
<accession>A0A2I0CNQ7</accession>
<dbReference type="EMBL" id="PIYS01000019">
    <property type="protein sequence ID" value="PKF70766.1"/>
    <property type="molecule type" value="Genomic_DNA"/>
</dbReference>
<evidence type="ECO:0000313" key="2">
    <source>
        <dbReference type="EMBL" id="PKF70766.1"/>
    </source>
</evidence>
<evidence type="ECO:0008006" key="4">
    <source>
        <dbReference type="Google" id="ProtNLM"/>
    </source>
</evidence>
<evidence type="ECO:0000256" key="1">
    <source>
        <dbReference type="SAM" id="MobiDB-lite"/>
    </source>
</evidence>
<protein>
    <recommendedName>
        <fullName evidence="4">DUF4258 domain-containing protein</fullName>
    </recommendedName>
</protein>
<evidence type="ECO:0000313" key="3">
    <source>
        <dbReference type="Proteomes" id="UP000242861"/>
    </source>
</evidence>
<dbReference type="RefSeq" id="WP_101193813.1">
    <property type="nucleotide sequence ID" value="NZ_PIYS01000019.1"/>
</dbReference>
<dbReference type="AlphaFoldDB" id="A0A2I0CNQ7"/>
<feature type="compositionally biased region" description="Basic residues" evidence="1">
    <location>
        <begin position="88"/>
        <end position="97"/>
    </location>
</feature>
<proteinExistence type="predicted"/>
<dbReference type="Proteomes" id="UP000242861">
    <property type="component" value="Unassembled WGS sequence"/>
</dbReference>
<feature type="region of interest" description="Disordered" evidence="1">
    <location>
        <begin position="88"/>
        <end position="113"/>
    </location>
</feature>
<sequence length="113" mass="13235">MFMTRHAELRCQERRISEKQLEWLLCYGEESHNRGVCLCFFDQAGFSQLLGDVDPTNQELALRSSDIYAVLTESKVITVGYRDERLKPQKAHKRVRRGTPTNSAARRIHRRTR</sequence>
<comment type="caution">
    <text evidence="2">The sequence shown here is derived from an EMBL/GenBank/DDBJ whole genome shotgun (WGS) entry which is preliminary data.</text>
</comment>
<gene>
    <name evidence="2" type="ORF">CW360_11550</name>
</gene>